<evidence type="ECO:0000313" key="1">
    <source>
        <dbReference type="EMBL" id="EGR32951.1"/>
    </source>
</evidence>
<dbReference type="InParanoid" id="G0QPB4"/>
<dbReference type="eggNOG" id="ENOG502SRA0">
    <property type="taxonomic scope" value="Eukaryota"/>
</dbReference>
<name>G0QPB4_ICHMU</name>
<dbReference type="STRING" id="857967.G0QPB4"/>
<evidence type="ECO:0000313" key="2">
    <source>
        <dbReference type="Proteomes" id="UP000008983"/>
    </source>
</evidence>
<dbReference type="EMBL" id="GL983540">
    <property type="protein sequence ID" value="EGR32951.1"/>
    <property type="molecule type" value="Genomic_DNA"/>
</dbReference>
<keyword evidence="2" id="KW-1185">Reference proteome</keyword>
<dbReference type="Proteomes" id="UP000008983">
    <property type="component" value="Unassembled WGS sequence"/>
</dbReference>
<dbReference type="GeneID" id="14909119"/>
<dbReference type="RefSeq" id="XP_004036937.1">
    <property type="nucleotide sequence ID" value="XM_004036889.1"/>
</dbReference>
<sequence length="164" mass="19408">MRILKQQDLINGKPYTQNMHSLKYTKATTSLIYKPHKNFNLQWGSLVERPMVDRVMSTSQWPVPYYQRLFKSYPVRERKDKMSLCLSDINIDDSNWYQAKDFLRNSFKGRQIIDYVENNIKTDTYVLIQTDVANMAKAYVNDICTFIDVAHNQNKRILSQTDLL</sequence>
<accession>G0QPB4</accession>
<protein>
    <submittedName>
        <fullName evidence="1">Uncharacterized protein</fullName>
    </submittedName>
</protein>
<organism evidence="1 2">
    <name type="scientific">Ichthyophthirius multifiliis</name>
    <name type="common">White spot disease agent</name>
    <name type="synonym">Ich</name>
    <dbReference type="NCBI Taxonomy" id="5932"/>
    <lineage>
        <taxon>Eukaryota</taxon>
        <taxon>Sar</taxon>
        <taxon>Alveolata</taxon>
        <taxon>Ciliophora</taxon>
        <taxon>Intramacronucleata</taxon>
        <taxon>Oligohymenophorea</taxon>
        <taxon>Hymenostomatida</taxon>
        <taxon>Ophryoglenina</taxon>
        <taxon>Ichthyophthirius</taxon>
    </lineage>
</organism>
<dbReference type="OMA" id="HEQNSRI"/>
<gene>
    <name evidence="1" type="ORF">IMG5_066070</name>
</gene>
<reference evidence="1 2" key="1">
    <citation type="submission" date="2011-07" db="EMBL/GenBank/DDBJ databases">
        <authorList>
            <person name="Coyne R."/>
            <person name="Brami D."/>
            <person name="Johnson J."/>
            <person name="Hostetler J."/>
            <person name="Hannick L."/>
            <person name="Clark T."/>
            <person name="Cassidy-Hanley D."/>
            <person name="Inman J."/>
        </authorList>
    </citation>
    <scope>NUCLEOTIDE SEQUENCE [LARGE SCALE GENOMIC DNA]</scope>
    <source>
        <strain evidence="1 2">G5</strain>
    </source>
</reference>
<proteinExistence type="predicted"/>
<dbReference type="OrthoDB" id="308959at2759"/>
<dbReference type="AlphaFoldDB" id="G0QPB4"/>